<reference evidence="2 3" key="1">
    <citation type="submission" date="2015-01" db="EMBL/GenBank/DDBJ databases">
        <title>The Genome Sequence of Cladophialophora immunda CBS83496.</title>
        <authorList>
            <consortium name="The Broad Institute Genomics Platform"/>
            <person name="Cuomo C."/>
            <person name="de Hoog S."/>
            <person name="Gorbushina A."/>
            <person name="Stielow B."/>
            <person name="Teixiera M."/>
            <person name="Abouelleil A."/>
            <person name="Chapman S.B."/>
            <person name="Priest M."/>
            <person name="Young S.K."/>
            <person name="Wortman J."/>
            <person name="Nusbaum C."/>
            <person name="Birren B."/>
        </authorList>
    </citation>
    <scope>NUCLEOTIDE SEQUENCE [LARGE SCALE GENOMIC DNA]</scope>
    <source>
        <strain evidence="2 3">CBS 83496</strain>
    </source>
</reference>
<feature type="region of interest" description="Disordered" evidence="1">
    <location>
        <begin position="1"/>
        <end position="59"/>
    </location>
</feature>
<dbReference type="VEuPathDB" id="FungiDB:PV07_11281"/>
<sequence>MVLSAQDQRGRDGARRDNEDQRRHDDDCLPPSGKKGSTQNVRNRNRDRDSDNDEELQTPIHIFVPGEKLDTAVLVEYVAQYLDRAAKITSAHHPTDKTRTGFSVTGKGPLNAANLRDLINDSKDWDLERQSKEYRRNPYDYRDSDTAQRRARKGPSEGSILLGKQSRQTREAHVASGDSPVRRHSYGASSQSQPPPEKADPLNATLSPLAISDAAKTLTSNETPDYPGSPPQYKTEALDAGRCANSRVGIPQHRHHIQEPTPPPDSPPEQPLAL</sequence>
<gene>
    <name evidence="2" type="ORF">PV07_11281</name>
</gene>
<evidence type="ECO:0000313" key="3">
    <source>
        <dbReference type="Proteomes" id="UP000054466"/>
    </source>
</evidence>
<feature type="compositionally biased region" description="Pro residues" evidence="1">
    <location>
        <begin position="260"/>
        <end position="274"/>
    </location>
</feature>
<dbReference type="Proteomes" id="UP000054466">
    <property type="component" value="Unassembled WGS sequence"/>
</dbReference>
<name>A0A0D2CHP8_9EURO</name>
<dbReference type="HOGENOM" id="CLU_915278_0_0_1"/>
<dbReference type="GeneID" id="27350475"/>
<organism evidence="2 3">
    <name type="scientific">Cladophialophora immunda</name>
    <dbReference type="NCBI Taxonomy" id="569365"/>
    <lineage>
        <taxon>Eukaryota</taxon>
        <taxon>Fungi</taxon>
        <taxon>Dikarya</taxon>
        <taxon>Ascomycota</taxon>
        <taxon>Pezizomycotina</taxon>
        <taxon>Eurotiomycetes</taxon>
        <taxon>Chaetothyriomycetidae</taxon>
        <taxon>Chaetothyriales</taxon>
        <taxon>Herpotrichiellaceae</taxon>
        <taxon>Cladophialophora</taxon>
    </lineage>
</organism>
<evidence type="ECO:0000313" key="2">
    <source>
        <dbReference type="EMBL" id="KIW23049.1"/>
    </source>
</evidence>
<feature type="region of interest" description="Disordered" evidence="1">
    <location>
        <begin position="136"/>
        <end position="274"/>
    </location>
</feature>
<accession>A0A0D2CHP8</accession>
<feature type="compositionally biased region" description="Basic and acidic residues" evidence="1">
    <location>
        <begin position="136"/>
        <end position="148"/>
    </location>
</feature>
<feature type="compositionally biased region" description="Basic and acidic residues" evidence="1">
    <location>
        <begin position="8"/>
        <end position="27"/>
    </location>
</feature>
<dbReference type="RefSeq" id="XP_016243265.1">
    <property type="nucleotide sequence ID" value="XM_016398703.1"/>
</dbReference>
<proteinExistence type="predicted"/>
<dbReference type="AlphaFoldDB" id="A0A0D2CHP8"/>
<keyword evidence="3" id="KW-1185">Reference proteome</keyword>
<protein>
    <submittedName>
        <fullName evidence="2">Uncharacterized protein</fullName>
    </submittedName>
</protein>
<dbReference type="EMBL" id="KN847046">
    <property type="protein sequence ID" value="KIW23049.1"/>
    <property type="molecule type" value="Genomic_DNA"/>
</dbReference>
<dbReference type="OrthoDB" id="4146887at2759"/>
<evidence type="ECO:0000256" key="1">
    <source>
        <dbReference type="SAM" id="MobiDB-lite"/>
    </source>
</evidence>